<comment type="caution">
    <text evidence="1">The sequence shown here is derived from an EMBL/GenBank/DDBJ whole genome shotgun (WGS) entry which is preliminary data.</text>
</comment>
<evidence type="ECO:0000313" key="1">
    <source>
        <dbReference type="EMBL" id="GIY58879.1"/>
    </source>
</evidence>
<proteinExistence type="predicted"/>
<dbReference type="Proteomes" id="UP001054837">
    <property type="component" value="Unassembled WGS sequence"/>
</dbReference>
<organism evidence="1 2">
    <name type="scientific">Caerostris darwini</name>
    <dbReference type="NCBI Taxonomy" id="1538125"/>
    <lineage>
        <taxon>Eukaryota</taxon>
        <taxon>Metazoa</taxon>
        <taxon>Ecdysozoa</taxon>
        <taxon>Arthropoda</taxon>
        <taxon>Chelicerata</taxon>
        <taxon>Arachnida</taxon>
        <taxon>Araneae</taxon>
        <taxon>Araneomorphae</taxon>
        <taxon>Entelegynae</taxon>
        <taxon>Araneoidea</taxon>
        <taxon>Araneidae</taxon>
        <taxon>Caerostris</taxon>
    </lineage>
</organism>
<reference evidence="1 2" key="1">
    <citation type="submission" date="2021-06" db="EMBL/GenBank/DDBJ databases">
        <title>Caerostris darwini draft genome.</title>
        <authorList>
            <person name="Kono N."/>
            <person name="Arakawa K."/>
        </authorList>
    </citation>
    <scope>NUCLEOTIDE SEQUENCE [LARGE SCALE GENOMIC DNA]</scope>
</reference>
<name>A0AAV4UMU3_9ARAC</name>
<dbReference type="EMBL" id="BPLQ01011563">
    <property type="protein sequence ID" value="GIY58879.1"/>
    <property type="molecule type" value="Genomic_DNA"/>
</dbReference>
<keyword evidence="2" id="KW-1185">Reference proteome</keyword>
<sequence length="16" mass="1708">TELWPNSPSPHESAVG</sequence>
<accession>A0AAV4UMU3</accession>
<gene>
    <name evidence="1" type="ORF">CDAR_544411</name>
</gene>
<evidence type="ECO:0000313" key="2">
    <source>
        <dbReference type="Proteomes" id="UP001054837"/>
    </source>
</evidence>
<dbReference type="AlphaFoldDB" id="A0AAV4UMU3"/>
<feature type="non-terminal residue" evidence="1">
    <location>
        <position position="1"/>
    </location>
</feature>
<protein>
    <submittedName>
        <fullName evidence="1">Uncharacterized protein</fullName>
    </submittedName>
</protein>